<keyword evidence="5 7" id="KW-0472">Membrane</keyword>
<dbReference type="Proteomes" id="UP000183015">
    <property type="component" value="Unassembled WGS sequence"/>
</dbReference>
<dbReference type="OrthoDB" id="9807815at2"/>
<dbReference type="RefSeq" id="WP_063773300.1">
    <property type="nucleotide sequence ID" value="NZ_BBPN01000021.1"/>
</dbReference>
<dbReference type="InterPro" id="IPR051401">
    <property type="entry name" value="GtrA_CellWall_Glycosyl"/>
</dbReference>
<comment type="similarity">
    <text evidence="2">Belongs to the GtrA family.</text>
</comment>
<evidence type="ECO:0000256" key="3">
    <source>
        <dbReference type="ARBA" id="ARBA00022692"/>
    </source>
</evidence>
<feature type="region of interest" description="Disordered" evidence="6">
    <location>
        <begin position="156"/>
        <end position="181"/>
    </location>
</feature>
<gene>
    <name evidence="9" type="ORF">SAMN05414137_106291</name>
</gene>
<feature type="transmembrane region" description="Helical" evidence="7">
    <location>
        <begin position="120"/>
        <end position="140"/>
    </location>
</feature>
<feature type="compositionally biased region" description="Low complexity" evidence="6">
    <location>
        <begin position="156"/>
        <end position="166"/>
    </location>
</feature>
<evidence type="ECO:0000313" key="9">
    <source>
        <dbReference type="EMBL" id="SEL20559.1"/>
    </source>
</evidence>
<reference evidence="10" key="1">
    <citation type="submission" date="2016-10" db="EMBL/GenBank/DDBJ databases">
        <authorList>
            <person name="Varghese N."/>
        </authorList>
    </citation>
    <scope>NUCLEOTIDE SEQUENCE [LARGE SCALE GENOMIC DNA]</scope>
    <source>
        <strain evidence="10">DSM 45096 / BCRC 16803 / CGMCC 4.1857 / CIP 109030 / JCM 12277 / KCTC 19219 / NBRC 100920 / 33214</strain>
    </source>
</reference>
<feature type="domain" description="GtrA/DPMS transmembrane" evidence="8">
    <location>
        <begin position="21"/>
        <end position="147"/>
    </location>
</feature>
<feature type="compositionally biased region" description="Basic and acidic residues" evidence="6">
    <location>
        <begin position="172"/>
        <end position="181"/>
    </location>
</feature>
<keyword evidence="10" id="KW-1185">Reference proteome</keyword>
<name>A0A1H7NB98_STRJI</name>
<evidence type="ECO:0000256" key="1">
    <source>
        <dbReference type="ARBA" id="ARBA00004141"/>
    </source>
</evidence>
<dbReference type="eggNOG" id="COG2246">
    <property type="taxonomic scope" value="Bacteria"/>
</dbReference>
<evidence type="ECO:0000313" key="10">
    <source>
        <dbReference type="Proteomes" id="UP000183015"/>
    </source>
</evidence>
<accession>A0A1H7NB98</accession>
<evidence type="ECO:0000256" key="2">
    <source>
        <dbReference type="ARBA" id="ARBA00009399"/>
    </source>
</evidence>
<evidence type="ECO:0000256" key="5">
    <source>
        <dbReference type="ARBA" id="ARBA00023136"/>
    </source>
</evidence>
<dbReference type="PANTHER" id="PTHR38459">
    <property type="entry name" value="PROPHAGE BACTOPRENOL-LINKED GLUCOSE TRANSLOCASE HOMOLOG"/>
    <property type="match status" value="1"/>
</dbReference>
<dbReference type="EMBL" id="FOAZ01000006">
    <property type="protein sequence ID" value="SEL20559.1"/>
    <property type="molecule type" value="Genomic_DNA"/>
</dbReference>
<proteinExistence type="inferred from homology"/>
<feature type="transmembrane region" description="Helical" evidence="7">
    <location>
        <begin position="89"/>
        <end position="114"/>
    </location>
</feature>
<organism evidence="9 10">
    <name type="scientific">Streptacidiphilus jiangxiensis</name>
    <dbReference type="NCBI Taxonomy" id="235985"/>
    <lineage>
        <taxon>Bacteria</taxon>
        <taxon>Bacillati</taxon>
        <taxon>Actinomycetota</taxon>
        <taxon>Actinomycetes</taxon>
        <taxon>Kitasatosporales</taxon>
        <taxon>Streptomycetaceae</taxon>
        <taxon>Streptacidiphilus</taxon>
    </lineage>
</organism>
<evidence type="ECO:0000259" key="8">
    <source>
        <dbReference type="Pfam" id="PF04138"/>
    </source>
</evidence>
<evidence type="ECO:0000256" key="6">
    <source>
        <dbReference type="SAM" id="MobiDB-lite"/>
    </source>
</evidence>
<dbReference type="AlphaFoldDB" id="A0A1H7NB98"/>
<protein>
    <submittedName>
        <fullName evidence="9">Putative flippase GtrA (Transmembrane translocase of bactoprenol-linked glucose)</fullName>
    </submittedName>
</protein>
<dbReference type="GO" id="GO:0005886">
    <property type="term" value="C:plasma membrane"/>
    <property type="evidence" value="ECO:0007669"/>
    <property type="project" value="TreeGrafter"/>
</dbReference>
<keyword evidence="3 7" id="KW-0812">Transmembrane</keyword>
<keyword evidence="4 7" id="KW-1133">Transmembrane helix</keyword>
<evidence type="ECO:0000256" key="4">
    <source>
        <dbReference type="ARBA" id="ARBA00022989"/>
    </source>
</evidence>
<evidence type="ECO:0000256" key="7">
    <source>
        <dbReference type="SAM" id="Phobius"/>
    </source>
</evidence>
<feature type="transmembrane region" description="Helical" evidence="7">
    <location>
        <begin position="20"/>
        <end position="40"/>
    </location>
</feature>
<dbReference type="STRING" id="235985.SAMN05414137_106291"/>
<dbReference type="PANTHER" id="PTHR38459:SF6">
    <property type="entry name" value="ARABINOGALACTAN BIOSYNTHESIS RECRUITING PROTEIN RV3789"/>
    <property type="match status" value="1"/>
</dbReference>
<dbReference type="GO" id="GO:0000271">
    <property type="term" value="P:polysaccharide biosynthetic process"/>
    <property type="evidence" value="ECO:0007669"/>
    <property type="project" value="InterPro"/>
</dbReference>
<comment type="subcellular location">
    <subcellularLocation>
        <location evidence="1">Membrane</location>
        <topology evidence="1">Multi-pass membrane protein</topology>
    </subcellularLocation>
</comment>
<dbReference type="InterPro" id="IPR007267">
    <property type="entry name" value="GtrA_DPMS_TM"/>
</dbReference>
<dbReference type="Pfam" id="PF04138">
    <property type="entry name" value="GtrA_DPMS_TM"/>
    <property type="match status" value="1"/>
</dbReference>
<sequence length="181" mass="18926">MPLSQLLPRDRWLRLLPELARFGVVGAAGYATDVVLFNLLRAGAGAGPLSAKAVSLTAATAVAYAGNRWWTYRERTVGRAAAAPVYREFTLFVLVSIGGLLIQLCCLAVSHYLLGFTGLLADNISGSVVGMAGATVFRLIGYRTWVFRAAPVPEAATPDATGSAAAVPGPAAHDRVDQAAV</sequence>